<dbReference type="AlphaFoldDB" id="A0A8T0R5V4"/>
<sequence length="59" mass="6884">MRQHFGVMARRRNPGAHSCHNYKELIGRVRAFDPDRNMVLDCLTTCATRVRRDLTLKKA</sequence>
<accession>A0A8T0R5V4</accession>
<protein>
    <submittedName>
        <fullName evidence="1">Uncharacterized protein</fullName>
    </submittedName>
</protein>
<proteinExistence type="predicted"/>
<gene>
    <name evidence="1" type="ORF">PVAP13_6NG359600</name>
</gene>
<reference evidence="1" key="1">
    <citation type="submission" date="2020-05" db="EMBL/GenBank/DDBJ databases">
        <title>WGS assembly of Panicum virgatum.</title>
        <authorList>
            <person name="Lovell J.T."/>
            <person name="Jenkins J."/>
            <person name="Shu S."/>
            <person name="Juenger T.E."/>
            <person name="Schmutz J."/>
        </authorList>
    </citation>
    <scope>NUCLEOTIDE SEQUENCE</scope>
    <source>
        <strain evidence="1">AP13</strain>
    </source>
</reference>
<keyword evidence="2" id="KW-1185">Reference proteome</keyword>
<dbReference type="EMBL" id="CM029048">
    <property type="protein sequence ID" value="KAG2580640.1"/>
    <property type="molecule type" value="Genomic_DNA"/>
</dbReference>
<name>A0A8T0R5V4_PANVG</name>
<comment type="caution">
    <text evidence="1">The sequence shown here is derived from an EMBL/GenBank/DDBJ whole genome shotgun (WGS) entry which is preliminary data.</text>
</comment>
<evidence type="ECO:0000313" key="2">
    <source>
        <dbReference type="Proteomes" id="UP000823388"/>
    </source>
</evidence>
<dbReference type="Proteomes" id="UP000823388">
    <property type="component" value="Chromosome 6N"/>
</dbReference>
<organism evidence="1 2">
    <name type="scientific">Panicum virgatum</name>
    <name type="common">Blackwell switchgrass</name>
    <dbReference type="NCBI Taxonomy" id="38727"/>
    <lineage>
        <taxon>Eukaryota</taxon>
        <taxon>Viridiplantae</taxon>
        <taxon>Streptophyta</taxon>
        <taxon>Embryophyta</taxon>
        <taxon>Tracheophyta</taxon>
        <taxon>Spermatophyta</taxon>
        <taxon>Magnoliopsida</taxon>
        <taxon>Liliopsida</taxon>
        <taxon>Poales</taxon>
        <taxon>Poaceae</taxon>
        <taxon>PACMAD clade</taxon>
        <taxon>Panicoideae</taxon>
        <taxon>Panicodae</taxon>
        <taxon>Paniceae</taxon>
        <taxon>Panicinae</taxon>
        <taxon>Panicum</taxon>
        <taxon>Panicum sect. Hiantes</taxon>
    </lineage>
</organism>
<evidence type="ECO:0000313" key="1">
    <source>
        <dbReference type="EMBL" id="KAG2580640.1"/>
    </source>
</evidence>